<dbReference type="Proteomes" id="UP000321192">
    <property type="component" value="Unassembled WGS sequence"/>
</dbReference>
<dbReference type="SUPFAM" id="SSF55874">
    <property type="entry name" value="ATPase domain of HSP90 chaperone/DNA topoisomerase II/histidine kinase"/>
    <property type="match status" value="1"/>
</dbReference>
<evidence type="ECO:0000313" key="11">
    <source>
        <dbReference type="Proteomes" id="UP000321192"/>
    </source>
</evidence>
<dbReference type="GO" id="GO:0000156">
    <property type="term" value="F:phosphorelay response regulator activity"/>
    <property type="evidence" value="ECO:0007669"/>
    <property type="project" value="TreeGrafter"/>
</dbReference>
<dbReference type="GO" id="GO:0030295">
    <property type="term" value="F:protein kinase activator activity"/>
    <property type="evidence" value="ECO:0007669"/>
    <property type="project" value="TreeGrafter"/>
</dbReference>
<evidence type="ECO:0000256" key="2">
    <source>
        <dbReference type="ARBA" id="ARBA00004370"/>
    </source>
</evidence>
<dbReference type="InterPro" id="IPR004358">
    <property type="entry name" value="Sig_transdc_His_kin-like_C"/>
</dbReference>
<dbReference type="RefSeq" id="WP_276660074.1">
    <property type="nucleotide sequence ID" value="NZ_SSFD01000247.1"/>
</dbReference>
<evidence type="ECO:0000256" key="7">
    <source>
        <dbReference type="SAM" id="Phobius"/>
    </source>
</evidence>
<evidence type="ECO:0000256" key="5">
    <source>
        <dbReference type="ARBA" id="ARBA00022679"/>
    </source>
</evidence>
<keyword evidence="7" id="KW-0472">Membrane</keyword>
<evidence type="ECO:0000256" key="3">
    <source>
        <dbReference type="ARBA" id="ARBA00012438"/>
    </source>
</evidence>
<evidence type="ECO:0000256" key="4">
    <source>
        <dbReference type="ARBA" id="ARBA00022553"/>
    </source>
</evidence>
<organism evidence="10 11">
    <name type="scientific">Thauera aminoaromatica</name>
    <dbReference type="NCBI Taxonomy" id="164330"/>
    <lineage>
        <taxon>Bacteria</taxon>
        <taxon>Pseudomonadati</taxon>
        <taxon>Pseudomonadota</taxon>
        <taxon>Betaproteobacteria</taxon>
        <taxon>Rhodocyclales</taxon>
        <taxon>Zoogloeaceae</taxon>
        <taxon>Thauera</taxon>
    </lineage>
</organism>
<dbReference type="SUPFAM" id="SSF158472">
    <property type="entry name" value="HAMP domain-like"/>
    <property type="match status" value="1"/>
</dbReference>
<comment type="catalytic activity">
    <reaction evidence="1">
        <text>ATP + protein L-histidine = ADP + protein N-phospho-L-histidine.</text>
        <dbReference type="EC" id="2.7.13.3"/>
    </reaction>
</comment>
<dbReference type="EC" id="2.7.13.3" evidence="3"/>
<dbReference type="Gene3D" id="1.10.287.130">
    <property type="match status" value="1"/>
</dbReference>
<dbReference type="InterPro" id="IPR005467">
    <property type="entry name" value="His_kinase_dom"/>
</dbReference>
<dbReference type="CDD" id="cd00082">
    <property type="entry name" value="HisKA"/>
    <property type="match status" value="1"/>
</dbReference>
<feature type="domain" description="HAMP" evidence="9">
    <location>
        <begin position="195"/>
        <end position="247"/>
    </location>
</feature>
<gene>
    <name evidence="10" type="ORF">E6Q80_15670</name>
</gene>
<feature type="domain" description="Histidine kinase" evidence="8">
    <location>
        <begin position="269"/>
        <end position="489"/>
    </location>
</feature>
<dbReference type="PANTHER" id="PTHR42878">
    <property type="entry name" value="TWO-COMPONENT HISTIDINE KINASE"/>
    <property type="match status" value="1"/>
</dbReference>
<dbReference type="SMART" id="SM00387">
    <property type="entry name" value="HATPase_c"/>
    <property type="match status" value="1"/>
</dbReference>
<dbReference type="Pfam" id="PF02518">
    <property type="entry name" value="HATPase_c"/>
    <property type="match status" value="1"/>
</dbReference>
<dbReference type="Pfam" id="PF00672">
    <property type="entry name" value="HAMP"/>
    <property type="match status" value="1"/>
</dbReference>
<evidence type="ECO:0000256" key="1">
    <source>
        <dbReference type="ARBA" id="ARBA00000085"/>
    </source>
</evidence>
<dbReference type="InterPro" id="IPR003660">
    <property type="entry name" value="HAMP_dom"/>
</dbReference>
<dbReference type="Pfam" id="PF00512">
    <property type="entry name" value="HisKA"/>
    <property type="match status" value="1"/>
</dbReference>
<accession>A0A5C7SG07</accession>
<reference evidence="10 11" key="1">
    <citation type="submission" date="2018-09" db="EMBL/GenBank/DDBJ databases">
        <title>Metagenome Assembled Genomes from an Advanced Water Purification Facility.</title>
        <authorList>
            <person name="Stamps B.W."/>
            <person name="Spear J.R."/>
        </authorList>
    </citation>
    <scope>NUCLEOTIDE SEQUENCE [LARGE SCALE GENOMIC DNA]</scope>
    <source>
        <strain evidence="10">Bin_27_1</strain>
    </source>
</reference>
<feature type="transmembrane region" description="Helical" evidence="7">
    <location>
        <begin position="6"/>
        <end position="32"/>
    </location>
</feature>
<dbReference type="GO" id="GO:0016020">
    <property type="term" value="C:membrane"/>
    <property type="evidence" value="ECO:0007669"/>
    <property type="project" value="UniProtKB-SubCell"/>
</dbReference>
<dbReference type="SUPFAM" id="SSF47384">
    <property type="entry name" value="Homodimeric domain of signal transducing histidine kinase"/>
    <property type="match status" value="1"/>
</dbReference>
<dbReference type="EMBL" id="SSFD01000247">
    <property type="protein sequence ID" value="TXH82342.1"/>
    <property type="molecule type" value="Genomic_DNA"/>
</dbReference>
<dbReference type="PANTHER" id="PTHR42878:SF15">
    <property type="entry name" value="BACTERIOPHYTOCHROME"/>
    <property type="match status" value="1"/>
</dbReference>
<sequence length="501" mass="55236">MLIRRQQWAIAIASLITVVVATGLWIANNLALRAELERGRMSAQIGPVGAAQMRSRIFEFLAEPSPAARARWYESHQALGALLAPALMDGTPGEPIIAGLRARHAELPALFEALAADRLREAAGSTPTPELLDAQRMASVHFMEATQQVASDTLRLLDLGQARLERLHADQERLIAGLILALGLVIGLELFLVHRRILDPLQELHKGARAIEKGHYEHRLGMSGKDEIAQVGAQFDHMADALGETLQALHQQRSQLELANRELESFSYSVSHDLRAPLRGIGGWAQALEEDHGAALPVEAQEYLARIRGECARMNLLIEDLLQLARVTRSEPSFEWLELDLLAREVAERVRESWPGRDIEFVIAPGLTVWGDRRLLGIALANLFDNACKFTARVPRARVELGCREIVDPLGTRALRQYFVRDNGAGFDMKHAARLFVPFQRMHSQREFPGTGIGLAIVQRIIQRHAGVLEAEAGPGEGACFRFTLPLLPGPPAPVPNATPP</sequence>
<evidence type="ECO:0000313" key="10">
    <source>
        <dbReference type="EMBL" id="TXH82342.1"/>
    </source>
</evidence>
<keyword evidence="6 10" id="KW-0418">Kinase</keyword>
<dbReference type="InterPro" id="IPR050351">
    <property type="entry name" value="BphY/WalK/GraS-like"/>
</dbReference>
<dbReference type="CDD" id="cd06225">
    <property type="entry name" value="HAMP"/>
    <property type="match status" value="1"/>
</dbReference>
<dbReference type="PROSITE" id="PS50885">
    <property type="entry name" value="HAMP"/>
    <property type="match status" value="1"/>
</dbReference>
<dbReference type="InterPro" id="IPR003594">
    <property type="entry name" value="HATPase_dom"/>
</dbReference>
<evidence type="ECO:0000259" key="9">
    <source>
        <dbReference type="PROSITE" id="PS50885"/>
    </source>
</evidence>
<dbReference type="Gene3D" id="6.10.340.10">
    <property type="match status" value="1"/>
</dbReference>
<proteinExistence type="predicted"/>
<dbReference type="PRINTS" id="PR00344">
    <property type="entry name" value="BCTRLSENSOR"/>
</dbReference>
<dbReference type="GO" id="GO:0000155">
    <property type="term" value="F:phosphorelay sensor kinase activity"/>
    <property type="evidence" value="ECO:0007669"/>
    <property type="project" value="InterPro"/>
</dbReference>
<dbReference type="InterPro" id="IPR003661">
    <property type="entry name" value="HisK_dim/P_dom"/>
</dbReference>
<dbReference type="GO" id="GO:0007234">
    <property type="term" value="P:osmosensory signaling via phosphorelay pathway"/>
    <property type="evidence" value="ECO:0007669"/>
    <property type="project" value="TreeGrafter"/>
</dbReference>
<dbReference type="SMART" id="SM00388">
    <property type="entry name" value="HisKA"/>
    <property type="match status" value="1"/>
</dbReference>
<dbReference type="InterPro" id="IPR036097">
    <property type="entry name" value="HisK_dim/P_sf"/>
</dbReference>
<evidence type="ECO:0000259" key="8">
    <source>
        <dbReference type="PROSITE" id="PS50109"/>
    </source>
</evidence>
<keyword evidence="7" id="KW-0812">Transmembrane</keyword>
<keyword evidence="4" id="KW-0597">Phosphoprotein</keyword>
<keyword evidence="7" id="KW-1133">Transmembrane helix</keyword>
<comment type="caution">
    <text evidence="10">The sequence shown here is derived from an EMBL/GenBank/DDBJ whole genome shotgun (WGS) entry which is preliminary data.</text>
</comment>
<name>A0A5C7SG07_THASP</name>
<dbReference type="AlphaFoldDB" id="A0A5C7SG07"/>
<evidence type="ECO:0000256" key="6">
    <source>
        <dbReference type="ARBA" id="ARBA00022777"/>
    </source>
</evidence>
<protein>
    <recommendedName>
        <fullName evidence="3">histidine kinase</fullName>
        <ecNumber evidence="3">2.7.13.3</ecNumber>
    </recommendedName>
</protein>
<dbReference type="PROSITE" id="PS50109">
    <property type="entry name" value="HIS_KIN"/>
    <property type="match status" value="1"/>
</dbReference>
<comment type="subcellular location">
    <subcellularLocation>
        <location evidence="2">Membrane</location>
    </subcellularLocation>
</comment>
<dbReference type="Gene3D" id="3.30.565.10">
    <property type="entry name" value="Histidine kinase-like ATPase, C-terminal domain"/>
    <property type="match status" value="1"/>
</dbReference>
<dbReference type="SMART" id="SM00304">
    <property type="entry name" value="HAMP"/>
    <property type="match status" value="1"/>
</dbReference>
<feature type="transmembrane region" description="Helical" evidence="7">
    <location>
        <begin position="174"/>
        <end position="193"/>
    </location>
</feature>
<keyword evidence="5" id="KW-0808">Transferase</keyword>
<dbReference type="InterPro" id="IPR036890">
    <property type="entry name" value="HATPase_C_sf"/>
</dbReference>